<dbReference type="SUPFAM" id="SSF50630">
    <property type="entry name" value="Acid proteases"/>
    <property type="match status" value="1"/>
</dbReference>
<evidence type="ECO:0000256" key="3">
    <source>
        <dbReference type="ARBA" id="ARBA00022679"/>
    </source>
</evidence>
<dbReference type="PANTHER" id="PTHR45637">
    <property type="entry name" value="FLIPPASE KINASE 1-RELATED"/>
    <property type="match status" value="1"/>
</dbReference>
<reference evidence="11" key="2">
    <citation type="journal article" date="2024" name="Plant">
        <title>Genomic evolution and insights into agronomic trait innovations of Sesamum species.</title>
        <authorList>
            <person name="Miao H."/>
            <person name="Wang L."/>
            <person name="Qu L."/>
            <person name="Liu H."/>
            <person name="Sun Y."/>
            <person name="Le M."/>
            <person name="Wang Q."/>
            <person name="Wei S."/>
            <person name="Zheng Y."/>
            <person name="Lin W."/>
            <person name="Duan Y."/>
            <person name="Cao H."/>
            <person name="Xiong S."/>
            <person name="Wang X."/>
            <person name="Wei L."/>
            <person name="Li C."/>
            <person name="Ma Q."/>
            <person name="Ju M."/>
            <person name="Zhao R."/>
            <person name="Li G."/>
            <person name="Mu C."/>
            <person name="Tian Q."/>
            <person name="Mei H."/>
            <person name="Zhang T."/>
            <person name="Gao T."/>
            <person name="Zhang H."/>
        </authorList>
    </citation>
    <scope>NUCLEOTIDE SEQUENCE</scope>
    <source>
        <strain evidence="11">G02</strain>
    </source>
</reference>
<feature type="region of interest" description="Disordered" evidence="9">
    <location>
        <begin position="500"/>
        <end position="524"/>
    </location>
</feature>
<evidence type="ECO:0000256" key="1">
    <source>
        <dbReference type="ARBA" id="ARBA00012513"/>
    </source>
</evidence>
<evidence type="ECO:0000256" key="7">
    <source>
        <dbReference type="ARBA" id="ARBA00047899"/>
    </source>
</evidence>
<dbReference type="SMART" id="SM00220">
    <property type="entry name" value="S_TKc"/>
    <property type="match status" value="1"/>
</dbReference>
<dbReference type="FunFam" id="1.10.510.10:FF:000020">
    <property type="entry name" value="serine/threonine-protein kinase D6PK-like"/>
    <property type="match status" value="1"/>
</dbReference>
<dbReference type="InterPro" id="IPR043128">
    <property type="entry name" value="Rev_trsase/Diguanyl_cyclase"/>
</dbReference>
<protein>
    <recommendedName>
        <fullName evidence="1">non-specific serine/threonine protein kinase</fullName>
        <ecNumber evidence="1">2.7.11.1</ecNumber>
    </recommendedName>
</protein>
<sequence>MLDHPFLPSLYATLDSPRWSCLLTEFCPGGDLHVLRQRQLGKRFEEDAVRFYASEVVAALEYLHMLDSRRFSISSCILPSCVVPRVFCLHSGGRKRRKKGNGYRGTLKIVAEPIDARSMSFVGTHEYLAPEIVSGEGHGNGVDWWTLGIFIYELFYGVTPFRGTDNEFTLANIVARGLEFPKEPMVAAVAKDLICQLLNKDPTKRMGSMMGATAIKNHPFFEGVNWALLRCTKPPYVPKPFNPKDFVSANYDCCEGAGVASMRIRLPNGAGMVRYSVEQSGRQGEGPGYGLRRQVIAGSVEFWAIADQTSLTNRVAELEFQIQWLLELLGQSLKSLVAVLFPQVNTLNSRVEALQKTVGEWPDVMGQQVTTAIEEMSILTDAVEVKVDSMQTEVNLLKRVVGQEEDLVPVSKVKVPNLKLFGGARIKHISKRLAFWMLRKSRSPEFSSLMLDDRDMSEEDKLFNFLSGLQASAQTELRPVLTQKRIRKILGRIKEKSSKVGKDRKFKKKKNREVEGLGSRDTVQPSVDKSRKGCYLCNDDHHMRDCSKCGKLNALVAEVNGKELMTMLDTGATHNFVAGREIQKLGLTLAQHSSRIKAVNFEAKPIYSVTCVDLKVSSWTGKCNLMVVSLDDFDVILGMDFMLLVHAMVMPYLSGLVFADASCTFVQGTYLQDSIRSVEKKDTLILALQVKNGARHGEQTYLAALIEIKSDVVQEVADELAEVLEEFKDVFPPELPKKLLPRWVIEHAIELEPGPRPPTQAPYRMYHVELEELRKQLDGLLEADAVRLEECACHICNLMDNVLHEFLDRFVVVYLDEIVVYSKSLTDHLRHSKVVFQKLPEYELLLKQTIFTQPVLKLPEFDRLFEVQVDASDQALGGVLVLDKHPVAFENRTLKDVKLRYSTHEKEMTVVVHCLDAWWFYLLGTEFTVVTDNVYRSSKHNDVADVLSWKLVEKFVAALTVLESDLFDQIRESSKIDTCYMKLVEQKRKEIGVIRGYNTTSEEKRLIPDKGDTKETLLPELVKLLKGGIQ</sequence>
<comment type="catalytic activity">
    <reaction evidence="8">
        <text>L-seryl-[protein] + ATP = O-phospho-L-seryl-[protein] + ADP + H(+)</text>
        <dbReference type="Rhea" id="RHEA:17989"/>
        <dbReference type="Rhea" id="RHEA-COMP:9863"/>
        <dbReference type="Rhea" id="RHEA-COMP:11604"/>
        <dbReference type="ChEBI" id="CHEBI:15378"/>
        <dbReference type="ChEBI" id="CHEBI:29999"/>
        <dbReference type="ChEBI" id="CHEBI:30616"/>
        <dbReference type="ChEBI" id="CHEBI:83421"/>
        <dbReference type="ChEBI" id="CHEBI:456216"/>
        <dbReference type="EC" id="2.7.11.1"/>
    </reaction>
</comment>
<feature type="domain" description="Protein kinase" evidence="10">
    <location>
        <begin position="1"/>
        <end position="221"/>
    </location>
</feature>
<dbReference type="Gene3D" id="3.30.200.20">
    <property type="entry name" value="Phosphorylase Kinase, domain 1"/>
    <property type="match status" value="1"/>
</dbReference>
<evidence type="ECO:0000259" key="10">
    <source>
        <dbReference type="PROSITE" id="PS50011"/>
    </source>
</evidence>
<dbReference type="Pfam" id="PF17919">
    <property type="entry name" value="RT_RNaseH_2"/>
    <property type="match status" value="1"/>
</dbReference>
<evidence type="ECO:0000256" key="2">
    <source>
        <dbReference type="ARBA" id="ARBA00022527"/>
    </source>
</evidence>
<evidence type="ECO:0000256" key="6">
    <source>
        <dbReference type="ARBA" id="ARBA00022840"/>
    </source>
</evidence>
<evidence type="ECO:0000313" key="11">
    <source>
        <dbReference type="EMBL" id="KAL0303558.1"/>
    </source>
</evidence>
<dbReference type="InterPro" id="IPR011009">
    <property type="entry name" value="Kinase-like_dom_sf"/>
</dbReference>
<reference evidence="11" key="1">
    <citation type="submission" date="2020-06" db="EMBL/GenBank/DDBJ databases">
        <authorList>
            <person name="Li T."/>
            <person name="Hu X."/>
            <person name="Zhang T."/>
            <person name="Song X."/>
            <person name="Zhang H."/>
            <person name="Dai N."/>
            <person name="Sheng W."/>
            <person name="Hou X."/>
            <person name="Wei L."/>
        </authorList>
    </citation>
    <scope>NUCLEOTIDE SEQUENCE</scope>
    <source>
        <strain evidence="11">G02</strain>
        <tissue evidence="11">Leaf</tissue>
    </source>
</reference>
<accession>A0AAW2KAV3</accession>
<dbReference type="Pfam" id="PF00069">
    <property type="entry name" value="Pkinase"/>
    <property type="match status" value="1"/>
</dbReference>
<keyword evidence="5 11" id="KW-0418">Kinase</keyword>
<dbReference type="InterPro" id="IPR000719">
    <property type="entry name" value="Prot_kinase_dom"/>
</dbReference>
<organism evidence="11">
    <name type="scientific">Sesamum radiatum</name>
    <name type="common">Black benniseed</name>
    <dbReference type="NCBI Taxonomy" id="300843"/>
    <lineage>
        <taxon>Eukaryota</taxon>
        <taxon>Viridiplantae</taxon>
        <taxon>Streptophyta</taxon>
        <taxon>Embryophyta</taxon>
        <taxon>Tracheophyta</taxon>
        <taxon>Spermatophyta</taxon>
        <taxon>Magnoliopsida</taxon>
        <taxon>eudicotyledons</taxon>
        <taxon>Gunneridae</taxon>
        <taxon>Pentapetalae</taxon>
        <taxon>asterids</taxon>
        <taxon>lamiids</taxon>
        <taxon>Lamiales</taxon>
        <taxon>Pedaliaceae</taxon>
        <taxon>Sesamum</taxon>
    </lineage>
</organism>
<proteinExistence type="predicted"/>
<gene>
    <name evidence="11" type="ORF">Sradi_6223900</name>
</gene>
<dbReference type="CDD" id="cd00303">
    <property type="entry name" value="retropepsin_like"/>
    <property type="match status" value="1"/>
</dbReference>
<keyword evidence="6" id="KW-0067">ATP-binding</keyword>
<dbReference type="AlphaFoldDB" id="A0AAW2KAV3"/>
<dbReference type="EMBL" id="JACGWJ010000029">
    <property type="protein sequence ID" value="KAL0303558.1"/>
    <property type="molecule type" value="Genomic_DNA"/>
</dbReference>
<dbReference type="Gene3D" id="3.30.70.270">
    <property type="match status" value="1"/>
</dbReference>
<evidence type="ECO:0000256" key="4">
    <source>
        <dbReference type="ARBA" id="ARBA00022741"/>
    </source>
</evidence>
<dbReference type="GO" id="GO:0005524">
    <property type="term" value="F:ATP binding"/>
    <property type="evidence" value="ECO:0007669"/>
    <property type="project" value="UniProtKB-KW"/>
</dbReference>
<comment type="caution">
    <text evidence="11">The sequence shown here is derived from an EMBL/GenBank/DDBJ whole genome shotgun (WGS) entry which is preliminary data.</text>
</comment>
<dbReference type="InterPro" id="IPR041577">
    <property type="entry name" value="RT_RNaseH_2"/>
</dbReference>
<dbReference type="Gene3D" id="1.10.510.10">
    <property type="entry name" value="Transferase(Phosphotransferase) domain 1"/>
    <property type="match status" value="2"/>
</dbReference>
<keyword evidence="4" id="KW-0547">Nucleotide-binding</keyword>
<dbReference type="Pfam" id="PF13975">
    <property type="entry name" value="gag-asp_proteas"/>
    <property type="match status" value="1"/>
</dbReference>
<dbReference type="EC" id="2.7.11.1" evidence="1"/>
<keyword evidence="3" id="KW-0808">Transferase</keyword>
<dbReference type="InterPro" id="IPR043502">
    <property type="entry name" value="DNA/RNA_pol_sf"/>
</dbReference>
<dbReference type="PROSITE" id="PS50011">
    <property type="entry name" value="PROTEIN_KINASE_DOM"/>
    <property type="match status" value="1"/>
</dbReference>
<name>A0AAW2KAV3_SESRA</name>
<evidence type="ECO:0000256" key="9">
    <source>
        <dbReference type="SAM" id="MobiDB-lite"/>
    </source>
</evidence>
<dbReference type="SUPFAM" id="SSF56672">
    <property type="entry name" value="DNA/RNA polymerases"/>
    <property type="match status" value="1"/>
</dbReference>
<dbReference type="Gene3D" id="3.10.10.10">
    <property type="entry name" value="HIV Type 1 Reverse Transcriptase, subunit A, domain 1"/>
    <property type="match status" value="1"/>
</dbReference>
<dbReference type="GO" id="GO:0004674">
    <property type="term" value="F:protein serine/threonine kinase activity"/>
    <property type="evidence" value="ECO:0007669"/>
    <property type="project" value="UniProtKB-KW"/>
</dbReference>
<dbReference type="Gene3D" id="2.40.70.10">
    <property type="entry name" value="Acid Proteases"/>
    <property type="match status" value="1"/>
</dbReference>
<evidence type="ECO:0000256" key="8">
    <source>
        <dbReference type="ARBA" id="ARBA00048679"/>
    </source>
</evidence>
<dbReference type="InterPro" id="IPR021109">
    <property type="entry name" value="Peptidase_aspartic_dom_sf"/>
</dbReference>
<comment type="catalytic activity">
    <reaction evidence="7">
        <text>L-threonyl-[protein] + ATP = O-phospho-L-threonyl-[protein] + ADP + H(+)</text>
        <dbReference type="Rhea" id="RHEA:46608"/>
        <dbReference type="Rhea" id="RHEA-COMP:11060"/>
        <dbReference type="Rhea" id="RHEA-COMP:11605"/>
        <dbReference type="ChEBI" id="CHEBI:15378"/>
        <dbReference type="ChEBI" id="CHEBI:30013"/>
        <dbReference type="ChEBI" id="CHEBI:30616"/>
        <dbReference type="ChEBI" id="CHEBI:61977"/>
        <dbReference type="ChEBI" id="CHEBI:456216"/>
        <dbReference type="EC" id="2.7.11.1"/>
    </reaction>
</comment>
<dbReference type="SUPFAM" id="SSF56112">
    <property type="entry name" value="Protein kinase-like (PK-like)"/>
    <property type="match status" value="1"/>
</dbReference>
<evidence type="ECO:0000256" key="5">
    <source>
        <dbReference type="ARBA" id="ARBA00022777"/>
    </source>
</evidence>
<keyword evidence="2" id="KW-0723">Serine/threonine-protein kinase</keyword>